<comment type="caution">
    <text evidence="1">The sequence shown here is derived from an EMBL/GenBank/DDBJ whole genome shotgun (WGS) entry which is preliminary data.</text>
</comment>
<proteinExistence type="predicted"/>
<dbReference type="EMBL" id="JASCZI010001229">
    <property type="protein sequence ID" value="MED6114577.1"/>
    <property type="molecule type" value="Genomic_DNA"/>
</dbReference>
<keyword evidence="2" id="KW-1185">Reference proteome</keyword>
<evidence type="ECO:0000313" key="2">
    <source>
        <dbReference type="Proteomes" id="UP001341840"/>
    </source>
</evidence>
<dbReference type="Proteomes" id="UP001341840">
    <property type="component" value="Unassembled WGS sequence"/>
</dbReference>
<name>A0ABU6QRX6_9FABA</name>
<gene>
    <name evidence="1" type="ORF">PIB30_081656</name>
</gene>
<organism evidence="1 2">
    <name type="scientific">Stylosanthes scabra</name>
    <dbReference type="NCBI Taxonomy" id="79078"/>
    <lineage>
        <taxon>Eukaryota</taxon>
        <taxon>Viridiplantae</taxon>
        <taxon>Streptophyta</taxon>
        <taxon>Embryophyta</taxon>
        <taxon>Tracheophyta</taxon>
        <taxon>Spermatophyta</taxon>
        <taxon>Magnoliopsida</taxon>
        <taxon>eudicotyledons</taxon>
        <taxon>Gunneridae</taxon>
        <taxon>Pentapetalae</taxon>
        <taxon>rosids</taxon>
        <taxon>fabids</taxon>
        <taxon>Fabales</taxon>
        <taxon>Fabaceae</taxon>
        <taxon>Papilionoideae</taxon>
        <taxon>50 kb inversion clade</taxon>
        <taxon>dalbergioids sensu lato</taxon>
        <taxon>Dalbergieae</taxon>
        <taxon>Pterocarpus clade</taxon>
        <taxon>Stylosanthes</taxon>
    </lineage>
</organism>
<reference evidence="1 2" key="1">
    <citation type="journal article" date="2023" name="Plants (Basel)">
        <title>Bridging the Gap: Combining Genomics and Transcriptomics Approaches to Understand Stylosanthes scabra, an Orphan Legume from the Brazilian Caatinga.</title>
        <authorList>
            <person name="Ferreira-Neto J.R.C."/>
            <person name="da Silva M.D."/>
            <person name="Binneck E."/>
            <person name="de Melo N.F."/>
            <person name="da Silva R.H."/>
            <person name="de Melo A.L.T.M."/>
            <person name="Pandolfi V."/>
            <person name="Bustamante F.O."/>
            <person name="Brasileiro-Vidal A.C."/>
            <person name="Benko-Iseppon A.M."/>
        </authorList>
    </citation>
    <scope>NUCLEOTIDE SEQUENCE [LARGE SCALE GENOMIC DNA]</scope>
    <source>
        <tissue evidence="1">Leaves</tissue>
    </source>
</reference>
<sequence length="119" mass="13417">MRIRDIAQTIKVKSLNCAEKVLKEGISFSLKRKWIRRLASITYKEPFNLIILPPNKSLKMKKLSIAGISESRTGIPAIVSGEFFPIPTGKIPRVWIPIWDGTREDPRLVGTFDTPNVNG</sequence>
<protein>
    <submittedName>
        <fullName evidence="1">Uncharacterized protein</fullName>
    </submittedName>
</protein>
<evidence type="ECO:0000313" key="1">
    <source>
        <dbReference type="EMBL" id="MED6114577.1"/>
    </source>
</evidence>
<accession>A0ABU6QRX6</accession>